<protein>
    <submittedName>
        <fullName evidence="1">Fur family transcriptional regulator, ferric uptake regulator</fullName>
    </submittedName>
</protein>
<keyword evidence="2" id="KW-1185">Reference proteome</keyword>
<dbReference type="Proteomes" id="UP000199800">
    <property type="component" value="Unassembled WGS sequence"/>
</dbReference>
<dbReference type="PANTHER" id="PTHR33202:SF7">
    <property type="entry name" value="FERRIC UPTAKE REGULATION PROTEIN"/>
    <property type="match status" value="1"/>
</dbReference>
<dbReference type="InterPro" id="IPR036390">
    <property type="entry name" value="WH_DNA-bd_sf"/>
</dbReference>
<dbReference type="GO" id="GO:0003700">
    <property type="term" value="F:DNA-binding transcription factor activity"/>
    <property type="evidence" value="ECO:0007669"/>
    <property type="project" value="InterPro"/>
</dbReference>
<dbReference type="InterPro" id="IPR002481">
    <property type="entry name" value="FUR"/>
</dbReference>
<dbReference type="EMBL" id="FOHN01000008">
    <property type="protein sequence ID" value="SET07887.1"/>
    <property type="molecule type" value="Genomic_DNA"/>
</dbReference>
<dbReference type="GO" id="GO:0045892">
    <property type="term" value="P:negative regulation of DNA-templated transcription"/>
    <property type="evidence" value="ECO:0007669"/>
    <property type="project" value="TreeGrafter"/>
</dbReference>
<dbReference type="InterPro" id="IPR036388">
    <property type="entry name" value="WH-like_DNA-bd_sf"/>
</dbReference>
<accession>A0A1I0BLQ4</accession>
<name>A0A1I0BLQ4_9FIRM</name>
<dbReference type="AlphaFoldDB" id="A0A1I0BLQ4"/>
<dbReference type="GO" id="GO:1900376">
    <property type="term" value="P:regulation of secondary metabolite biosynthetic process"/>
    <property type="evidence" value="ECO:0007669"/>
    <property type="project" value="TreeGrafter"/>
</dbReference>
<dbReference type="Pfam" id="PF01475">
    <property type="entry name" value="FUR"/>
    <property type="match status" value="1"/>
</dbReference>
<evidence type="ECO:0000313" key="2">
    <source>
        <dbReference type="Proteomes" id="UP000199800"/>
    </source>
</evidence>
<dbReference type="PANTHER" id="PTHR33202">
    <property type="entry name" value="ZINC UPTAKE REGULATION PROTEIN"/>
    <property type="match status" value="1"/>
</dbReference>
<dbReference type="RefSeq" id="WP_242939688.1">
    <property type="nucleotide sequence ID" value="NZ_FOHN01000008.1"/>
</dbReference>
<sequence>MSANEKGDSETLMKKQFIIEELKKRKCRMTSQRSLIIDIILQNQCSCCKEIYYQAVEKDSSIGIATVYRMLALLEEAGVIDRKNMYAIQGKVQQEQEVLPNAEEKVVFIGESNQVELLETNWYNEVKEHLKKRGMIKNQDISIVIRVKNSCKEGMDCCD</sequence>
<evidence type="ECO:0000313" key="1">
    <source>
        <dbReference type="EMBL" id="SET07887.1"/>
    </source>
</evidence>
<proteinExistence type="predicted"/>
<dbReference type="SUPFAM" id="SSF46785">
    <property type="entry name" value="Winged helix' DNA-binding domain"/>
    <property type="match status" value="1"/>
</dbReference>
<dbReference type="GO" id="GO:0000976">
    <property type="term" value="F:transcription cis-regulatory region binding"/>
    <property type="evidence" value="ECO:0007669"/>
    <property type="project" value="TreeGrafter"/>
</dbReference>
<organism evidence="1 2">
    <name type="scientific">[Clostridium] polysaccharolyticum</name>
    <dbReference type="NCBI Taxonomy" id="29364"/>
    <lineage>
        <taxon>Bacteria</taxon>
        <taxon>Bacillati</taxon>
        <taxon>Bacillota</taxon>
        <taxon>Clostridia</taxon>
        <taxon>Lachnospirales</taxon>
        <taxon>Lachnospiraceae</taxon>
    </lineage>
</organism>
<reference evidence="1 2" key="1">
    <citation type="submission" date="2016-10" db="EMBL/GenBank/DDBJ databases">
        <authorList>
            <person name="de Groot N.N."/>
        </authorList>
    </citation>
    <scope>NUCLEOTIDE SEQUENCE [LARGE SCALE GENOMIC DNA]</scope>
    <source>
        <strain evidence="1 2">DSM 1801</strain>
    </source>
</reference>
<dbReference type="Gene3D" id="1.10.10.10">
    <property type="entry name" value="Winged helix-like DNA-binding domain superfamily/Winged helix DNA-binding domain"/>
    <property type="match status" value="1"/>
</dbReference>
<dbReference type="STRING" id="29364.SAMN04487772_1087"/>
<dbReference type="GO" id="GO:0008270">
    <property type="term" value="F:zinc ion binding"/>
    <property type="evidence" value="ECO:0007669"/>
    <property type="project" value="TreeGrafter"/>
</dbReference>
<gene>
    <name evidence="1" type="ORF">SAMN04487772_1087</name>
</gene>